<reference evidence="2 3" key="1">
    <citation type="journal article" date="2017" name="Nature">
        <title>The Apostasia genome and the evolution of orchids.</title>
        <authorList>
            <person name="Zhang G.Q."/>
            <person name="Liu K.W."/>
            <person name="Li Z."/>
            <person name="Lohaus R."/>
            <person name="Hsiao Y.Y."/>
            <person name="Niu S.C."/>
            <person name="Wang J.Y."/>
            <person name="Lin Y.C."/>
            <person name="Xu Q."/>
            <person name="Chen L.J."/>
            <person name="Yoshida K."/>
            <person name="Fujiwara S."/>
            <person name="Wang Z.W."/>
            <person name="Zhang Y.Q."/>
            <person name="Mitsuda N."/>
            <person name="Wang M."/>
            <person name="Liu G.H."/>
            <person name="Pecoraro L."/>
            <person name="Huang H.X."/>
            <person name="Xiao X.J."/>
            <person name="Lin M."/>
            <person name="Wu X.Y."/>
            <person name="Wu W.L."/>
            <person name="Chen Y.Y."/>
            <person name="Chang S.B."/>
            <person name="Sakamoto S."/>
            <person name="Ohme-Takagi M."/>
            <person name="Yagi M."/>
            <person name="Zeng S.J."/>
            <person name="Shen C.Y."/>
            <person name="Yeh C.M."/>
            <person name="Luo Y.B."/>
            <person name="Tsai W.C."/>
            <person name="Van de Peer Y."/>
            <person name="Liu Z.J."/>
        </authorList>
    </citation>
    <scope>NUCLEOTIDE SEQUENCE [LARGE SCALE GENOMIC DNA]</scope>
    <source>
        <strain evidence="3">cv. Shenzhen</strain>
        <tissue evidence="2">Stem</tissue>
    </source>
</reference>
<dbReference type="EMBL" id="KZ451911">
    <property type="protein sequence ID" value="PKA62968.1"/>
    <property type="molecule type" value="Genomic_DNA"/>
</dbReference>
<name>A0A2I0B597_9ASPA</name>
<organism evidence="2 3">
    <name type="scientific">Apostasia shenzhenica</name>
    <dbReference type="NCBI Taxonomy" id="1088818"/>
    <lineage>
        <taxon>Eukaryota</taxon>
        <taxon>Viridiplantae</taxon>
        <taxon>Streptophyta</taxon>
        <taxon>Embryophyta</taxon>
        <taxon>Tracheophyta</taxon>
        <taxon>Spermatophyta</taxon>
        <taxon>Magnoliopsida</taxon>
        <taxon>Liliopsida</taxon>
        <taxon>Asparagales</taxon>
        <taxon>Orchidaceae</taxon>
        <taxon>Apostasioideae</taxon>
        <taxon>Apostasia</taxon>
    </lineage>
</organism>
<sequence>MSDPLPGARGQGGRAVAPPPMPLRIPSSLPAASAVATVAVTATASPVQTPAELLSFDDRWTSADFKRSRSIPSS</sequence>
<evidence type="ECO:0000313" key="2">
    <source>
        <dbReference type="EMBL" id="PKA62968.1"/>
    </source>
</evidence>
<dbReference type="Proteomes" id="UP000236161">
    <property type="component" value="Unassembled WGS sequence"/>
</dbReference>
<accession>A0A2I0B597</accession>
<gene>
    <name evidence="2" type="ORF">AXF42_Ash007764</name>
</gene>
<feature type="region of interest" description="Disordered" evidence="1">
    <location>
        <begin position="1"/>
        <end position="22"/>
    </location>
</feature>
<evidence type="ECO:0000313" key="3">
    <source>
        <dbReference type="Proteomes" id="UP000236161"/>
    </source>
</evidence>
<proteinExistence type="predicted"/>
<keyword evidence="3" id="KW-1185">Reference proteome</keyword>
<evidence type="ECO:0000256" key="1">
    <source>
        <dbReference type="SAM" id="MobiDB-lite"/>
    </source>
</evidence>
<protein>
    <submittedName>
        <fullName evidence="2">Uncharacterized protein</fullName>
    </submittedName>
</protein>
<dbReference type="AlphaFoldDB" id="A0A2I0B597"/>